<dbReference type="RefSeq" id="WP_271053696.1">
    <property type="nucleotide sequence ID" value="NZ_JAQIIO010000003.1"/>
</dbReference>
<keyword evidence="4" id="KW-1185">Reference proteome</keyword>
<proteinExistence type="predicted"/>
<keyword evidence="2" id="KW-0812">Transmembrane</keyword>
<evidence type="ECO:0000256" key="1">
    <source>
        <dbReference type="SAM" id="MobiDB-lite"/>
    </source>
</evidence>
<gene>
    <name evidence="3" type="ORF">O2N63_07840</name>
</gene>
<keyword evidence="2" id="KW-0472">Membrane</keyword>
<evidence type="ECO:0000313" key="3">
    <source>
        <dbReference type="EMBL" id="MDA5093998.1"/>
    </source>
</evidence>
<dbReference type="Proteomes" id="UP001528040">
    <property type="component" value="Unassembled WGS sequence"/>
</dbReference>
<keyword evidence="2" id="KW-1133">Transmembrane helix</keyword>
<dbReference type="Gene3D" id="3.30.1150.10">
    <property type="match status" value="1"/>
</dbReference>
<feature type="compositionally biased region" description="Pro residues" evidence="1">
    <location>
        <begin position="78"/>
        <end position="90"/>
    </location>
</feature>
<reference evidence="3 4" key="1">
    <citation type="submission" date="2023-01" db="EMBL/GenBank/DDBJ databases">
        <authorList>
            <person name="Yoon J.-W."/>
        </authorList>
    </citation>
    <scope>NUCLEOTIDE SEQUENCE [LARGE SCALE GENOMIC DNA]</scope>
    <source>
        <strain evidence="3 4">KMU-50</strain>
    </source>
</reference>
<dbReference type="EMBL" id="JAQIIO010000003">
    <property type="protein sequence ID" value="MDA5093998.1"/>
    <property type="molecule type" value="Genomic_DNA"/>
</dbReference>
<sequence>MRTGLYISGAGHALLILWLLFGSLIGWRDDEVKLRVSDVSFISEEDFAALTAPRGEAAVPENPPAPEPAAPEEASAPPTRPEPDPTPEPAPEPEPEPIPEPPAPDPVVLDIPRVAPQPAPEPEPQIEVAPETVEAPAPAPEPEATPLPEVTPTAPEAATTEIVTEAKESEEEIAAAPTRSPRPPTRPERPETPAVTEPEETPEPADTAANAVANAVSDAIAGGQQDTPAQDIPEGPPLTRGEKEGLKLAIKQCWNLGSTSSDALRTTVMVLVDMDRNGKPGTMRMVGWDGPGQGSADIAYQAARRAILICGKNGYDLPAEKYGQWRQIEITFNPDEMRQR</sequence>
<feature type="compositionally biased region" description="Low complexity" evidence="1">
    <location>
        <begin position="146"/>
        <end position="163"/>
    </location>
</feature>
<feature type="transmembrane region" description="Helical" evidence="2">
    <location>
        <begin position="6"/>
        <end position="27"/>
    </location>
</feature>
<feature type="region of interest" description="Disordered" evidence="1">
    <location>
        <begin position="52"/>
        <end position="207"/>
    </location>
</feature>
<evidence type="ECO:0000313" key="4">
    <source>
        <dbReference type="Proteomes" id="UP001528040"/>
    </source>
</evidence>
<name>A0ABT4W0G5_9RHOB</name>
<evidence type="ECO:0000256" key="2">
    <source>
        <dbReference type="SAM" id="Phobius"/>
    </source>
</evidence>
<feature type="compositionally biased region" description="Low complexity" evidence="1">
    <location>
        <begin position="125"/>
        <end position="136"/>
    </location>
</feature>
<accession>A0ABT4W0G5</accession>
<protein>
    <submittedName>
        <fullName evidence="3">Energy transducer TonB</fullName>
    </submittedName>
</protein>
<comment type="caution">
    <text evidence="3">The sequence shown here is derived from an EMBL/GenBank/DDBJ whole genome shotgun (WGS) entry which is preliminary data.</text>
</comment>
<organism evidence="3 4">
    <name type="scientific">Aliiroseovarius salicola</name>
    <dbReference type="NCBI Taxonomy" id="3009082"/>
    <lineage>
        <taxon>Bacteria</taxon>
        <taxon>Pseudomonadati</taxon>
        <taxon>Pseudomonadota</taxon>
        <taxon>Alphaproteobacteria</taxon>
        <taxon>Rhodobacterales</taxon>
        <taxon>Paracoccaceae</taxon>
        <taxon>Aliiroseovarius</taxon>
    </lineage>
</organism>